<evidence type="ECO:0000313" key="3">
    <source>
        <dbReference type="Proteomes" id="UP000002011"/>
    </source>
</evidence>
<reference evidence="2 3" key="1">
    <citation type="journal article" date="2009" name="Stand. Genomic Sci.">
        <title>Complete genome sequence of Dyadobacter fermentans type strain (NS114).</title>
        <authorList>
            <person name="Lang E."/>
            <person name="Lapidus A."/>
            <person name="Chertkov O."/>
            <person name="Brettin T."/>
            <person name="Detter J.C."/>
            <person name="Han C."/>
            <person name="Copeland A."/>
            <person name="Glavina Del Rio T."/>
            <person name="Nolan M."/>
            <person name="Chen F."/>
            <person name="Lucas S."/>
            <person name="Tice H."/>
            <person name="Cheng J.F."/>
            <person name="Land M."/>
            <person name="Hauser L."/>
            <person name="Chang Y.J."/>
            <person name="Jeffries C.D."/>
            <person name="Kopitz M."/>
            <person name="Bruce D."/>
            <person name="Goodwin L."/>
            <person name="Pitluck S."/>
            <person name="Ovchinnikova G."/>
            <person name="Pati A."/>
            <person name="Ivanova N."/>
            <person name="Mavrommatis K."/>
            <person name="Chen A."/>
            <person name="Palaniappan K."/>
            <person name="Chain P."/>
            <person name="Bristow J."/>
            <person name="Eisen J.A."/>
            <person name="Markowitz V."/>
            <person name="Hugenholtz P."/>
            <person name="Goker M."/>
            <person name="Rohde M."/>
            <person name="Kyrpides N.C."/>
            <person name="Klenk H.P."/>
        </authorList>
    </citation>
    <scope>NUCLEOTIDE SEQUENCE [LARGE SCALE GENOMIC DNA]</scope>
    <source>
        <strain evidence="3">ATCC 700827 / DSM 18053 / CIP 107007 / KCTC 52180 / NS114</strain>
    </source>
</reference>
<keyword evidence="3" id="KW-1185">Reference proteome</keyword>
<dbReference type="CDD" id="cd02440">
    <property type="entry name" value="AdoMet_MTases"/>
    <property type="match status" value="1"/>
</dbReference>
<name>C6VW36_DYAFD</name>
<dbReference type="RefSeq" id="WP_015811420.1">
    <property type="nucleotide sequence ID" value="NC_013037.1"/>
</dbReference>
<dbReference type="HOGENOM" id="CLU_1523032_0_0_10"/>
<dbReference type="EMBL" id="CP001619">
    <property type="protein sequence ID" value="ACT93168.1"/>
    <property type="molecule type" value="Genomic_DNA"/>
</dbReference>
<gene>
    <name evidence="2" type="ordered locus">Dfer_1943</name>
</gene>
<dbReference type="InterPro" id="IPR025714">
    <property type="entry name" value="Methyltranfer_dom"/>
</dbReference>
<dbReference type="STRING" id="471854.Dfer_1943"/>
<dbReference type="PANTHER" id="PTHR43861">
    <property type="entry name" value="TRANS-ACONITATE 2-METHYLTRANSFERASE-RELATED"/>
    <property type="match status" value="1"/>
</dbReference>
<organism evidence="2 3">
    <name type="scientific">Dyadobacter fermentans (strain ATCC 700827 / DSM 18053 / CIP 107007 / KCTC 52180 / NS114)</name>
    <dbReference type="NCBI Taxonomy" id="471854"/>
    <lineage>
        <taxon>Bacteria</taxon>
        <taxon>Pseudomonadati</taxon>
        <taxon>Bacteroidota</taxon>
        <taxon>Cytophagia</taxon>
        <taxon>Cytophagales</taxon>
        <taxon>Spirosomataceae</taxon>
        <taxon>Dyadobacter</taxon>
    </lineage>
</organism>
<dbReference type="AlphaFoldDB" id="C6VW36"/>
<keyword evidence="2" id="KW-0489">Methyltransferase</keyword>
<feature type="domain" description="Methyltransferase" evidence="1">
    <location>
        <begin position="23"/>
        <end position="122"/>
    </location>
</feature>
<dbReference type="InterPro" id="IPR029063">
    <property type="entry name" value="SAM-dependent_MTases_sf"/>
</dbReference>
<dbReference type="GO" id="GO:0008168">
    <property type="term" value="F:methyltransferase activity"/>
    <property type="evidence" value="ECO:0007669"/>
    <property type="project" value="UniProtKB-KW"/>
</dbReference>
<evidence type="ECO:0000313" key="2">
    <source>
        <dbReference type="EMBL" id="ACT93168.1"/>
    </source>
</evidence>
<dbReference type="PANTHER" id="PTHR43861:SF1">
    <property type="entry name" value="TRANS-ACONITATE 2-METHYLTRANSFERASE"/>
    <property type="match status" value="1"/>
</dbReference>
<sequence>MTNQEAIELIDGGANGEHAQYWLDLGCGTGTFTEALATMLPAYSKIIGVDKNTQQLPPQMGNQVSIKFIEADFGTEALEMAGLDGILMANSLHFIRDKESLIRRLENLFSKGRRFLIVEYDTTASNRWVPYPIDFKGLKSLFDRIGTYTISKLGERRSLYGSAMLYGALITSPAQSISPSQTTSRK</sequence>
<evidence type="ECO:0000259" key="1">
    <source>
        <dbReference type="Pfam" id="PF13847"/>
    </source>
</evidence>
<keyword evidence="2" id="KW-0808">Transferase</keyword>
<dbReference type="GO" id="GO:0032259">
    <property type="term" value="P:methylation"/>
    <property type="evidence" value="ECO:0007669"/>
    <property type="project" value="UniProtKB-KW"/>
</dbReference>
<proteinExistence type="predicted"/>
<protein>
    <submittedName>
        <fullName evidence="2">Methyltransferase type 11</fullName>
    </submittedName>
</protein>
<dbReference type="Pfam" id="PF13847">
    <property type="entry name" value="Methyltransf_31"/>
    <property type="match status" value="1"/>
</dbReference>
<dbReference type="Gene3D" id="3.40.50.150">
    <property type="entry name" value="Vaccinia Virus protein VP39"/>
    <property type="match status" value="1"/>
</dbReference>
<dbReference type="SUPFAM" id="SSF53335">
    <property type="entry name" value="S-adenosyl-L-methionine-dependent methyltransferases"/>
    <property type="match status" value="1"/>
</dbReference>
<dbReference type="KEGG" id="dfe:Dfer_1943"/>
<dbReference type="eggNOG" id="COG2226">
    <property type="taxonomic scope" value="Bacteria"/>
</dbReference>
<accession>C6VW36</accession>
<dbReference type="Proteomes" id="UP000002011">
    <property type="component" value="Chromosome"/>
</dbReference>
<dbReference type="OrthoDB" id="9784101at2"/>